<dbReference type="InterPro" id="IPR055268">
    <property type="entry name" value="PCB-like"/>
</dbReference>
<sequence>MTRQINKVLVANRGEIAIRVFRACTELNIRTVAIYSKEDSGAYHRYKADEAYIVGEGKKPIDAYLDIDGIIAIAKKSGVNAIHPGYGFMSENIHFAKRCEEEGIIFIGPTSVHLDMFGDKVKARKQAELANIPVIPGSDGPVNDVNDVEEFVDVHGFPIIIKASLGGGGRGMRIVKTREEVREAFERAKSEAKAAFGNDEVYLEKLIENPKHIEVQIIGDSCRNIVHLFDRDCSVQRRHQKVVEVAPSVSISDELRMQICDAAVKLMKNVNYLNAGTVEFLVSGNDFYFIEVNPRIQVEHTVTELVTGIDIVQTQILVSEGHELHGPIINIPAQENIRLNGFAIQSRVTTEDPLNNFMPDTGKIMAYRSGGGFGVRLDAGNGFQGAVITPYYDSLLVKLSTWALTFEQAASKMVRNLQEFRIRGIKTNIPFLENVVKHEKFRNGEYDTSFIDTTPELFIFPVSKDRGTKMLNYIGTVTVNGFPGIEKKKRPVFSQPRFPVLQYDLPYQDGTKQILDKVGPDGLVKWIKNQKQVLLTDTTFRDAHQSLLATRMRTTDIMHIAEPAAKLLPDLFSFEMWGGATFDVAYRFLKENPWDRLITLREKIPNVLFQMLIRGANAVGYKNYPDNVIREFVNQSAAAGIDVFRIFDSLNWVKGMEVAIDAVRQTGKIAEASICYTGDILDPTRSKYNLEYYKDLAKELEQLGAHILGIKDMAGLLKPEAAYRLVSELKEAVDIPIHLHTHDTSGNGIFTYARAIEGGVDIVDTALSTMAGLTSQPSANSLFYALEGTERKPKVNIEALEKLSYYWEDVRKYYHDFESGMISPHTEIYQHEMPGGQYSNLQQQAKAVGLGEQWEEVKDMYARVNNMFGDIVKVTPSSKVVGDMALFMVQNELREEDVLVKGQSLDFPDSVVELFEGYLGQPYGGFPNELQKIILKGKKPLEIRPGELLEQVDFSKLQEELYEELGRQVTTHEIISYALYPKVFMEYMKTVDLYGNISMLDTPTFLYGMRLGEEIEVEIETGKTLIVKLVSIGQPQADGTRIVYFELNGQPREVVIKDESIKSTVISRLKADPKNEHHLSASMPGTVIKVVVEKGEKVERGDHLMITEAMKMETTVQAPFSGIVKDIYVSSGDAILTGDLLLELTKG</sequence>
<evidence type="ECO:0000256" key="4">
    <source>
        <dbReference type="ARBA" id="ARBA00022723"/>
    </source>
</evidence>
<dbReference type="Gene3D" id="2.40.50.100">
    <property type="match status" value="1"/>
</dbReference>
<dbReference type="RefSeq" id="WP_406580890.1">
    <property type="nucleotide sequence ID" value="NZ_JBJHQH010000008.1"/>
</dbReference>
<dbReference type="Gene3D" id="3.10.600.10">
    <property type="entry name" value="pyruvate carboxylase f1077a mutant domain"/>
    <property type="match status" value="2"/>
</dbReference>
<feature type="domain" description="Biotin carboxylation" evidence="11">
    <location>
        <begin position="4"/>
        <end position="456"/>
    </location>
</feature>
<name>A0ABW8RI28_9BACI</name>
<reference evidence="13 14" key="1">
    <citation type="submission" date="2024-11" db="EMBL/GenBank/DDBJ databases">
        <authorList>
            <person name="Lucas J.A."/>
        </authorList>
    </citation>
    <scope>NUCLEOTIDE SEQUENCE [LARGE SCALE GENOMIC DNA]</scope>
    <source>
        <strain evidence="13 14">Z 5.4</strain>
    </source>
</reference>
<dbReference type="InterPro" id="IPR011761">
    <property type="entry name" value="ATP-grasp"/>
</dbReference>
<dbReference type="NCBIfam" id="NF009554">
    <property type="entry name" value="PRK12999.1"/>
    <property type="match status" value="1"/>
</dbReference>
<dbReference type="PANTHER" id="PTHR43778">
    <property type="entry name" value="PYRUVATE CARBOXYLASE"/>
    <property type="match status" value="1"/>
</dbReference>
<evidence type="ECO:0000259" key="11">
    <source>
        <dbReference type="PROSITE" id="PS50979"/>
    </source>
</evidence>
<dbReference type="PROSITE" id="PS50991">
    <property type="entry name" value="PYR_CT"/>
    <property type="match status" value="1"/>
</dbReference>
<dbReference type="Gene3D" id="1.10.10.60">
    <property type="entry name" value="Homeodomain-like"/>
    <property type="match status" value="1"/>
</dbReference>
<evidence type="ECO:0000259" key="12">
    <source>
        <dbReference type="PROSITE" id="PS50991"/>
    </source>
</evidence>
<feature type="domain" description="ATP-grasp" evidence="10">
    <location>
        <begin position="126"/>
        <end position="320"/>
    </location>
</feature>
<dbReference type="InterPro" id="IPR013785">
    <property type="entry name" value="Aldolase_TIM"/>
</dbReference>
<keyword evidence="6 8" id="KW-0067">ATP-binding</keyword>
<dbReference type="CDD" id="cd06850">
    <property type="entry name" value="biotinyl_domain"/>
    <property type="match status" value="1"/>
</dbReference>
<dbReference type="InterPro" id="IPR005479">
    <property type="entry name" value="CPAse_ATP-bd"/>
</dbReference>
<evidence type="ECO:0000256" key="6">
    <source>
        <dbReference type="ARBA" id="ARBA00022840"/>
    </source>
</evidence>
<dbReference type="PROSITE" id="PS50975">
    <property type="entry name" value="ATP_GRASP"/>
    <property type="match status" value="1"/>
</dbReference>
<dbReference type="PROSITE" id="PS00867">
    <property type="entry name" value="CPSASE_2"/>
    <property type="match status" value="1"/>
</dbReference>
<feature type="domain" description="Lipoyl-binding" evidence="9">
    <location>
        <begin position="1070"/>
        <end position="1145"/>
    </location>
</feature>
<dbReference type="InterPro" id="IPR011764">
    <property type="entry name" value="Biotin_carboxylation_dom"/>
</dbReference>
<dbReference type="SUPFAM" id="SSF52440">
    <property type="entry name" value="PreATP-grasp domain"/>
    <property type="match status" value="1"/>
</dbReference>
<dbReference type="SMART" id="SM00878">
    <property type="entry name" value="Biotin_carb_C"/>
    <property type="match status" value="1"/>
</dbReference>
<dbReference type="SUPFAM" id="SSF56059">
    <property type="entry name" value="Glutathione synthetase ATP-binding domain-like"/>
    <property type="match status" value="1"/>
</dbReference>
<dbReference type="InterPro" id="IPR011053">
    <property type="entry name" value="Single_hybrid_motif"/>
</dbReference>
<dbReference type="InterPro" id="IPR005930">
    <property type="entry name" value="Pyruv_COase"/>
</dbReference>
<dbReference type="EMBL" id="JBJHQH010000008">
    <property type="protein sequence ID" value="MFK9092287.1"/>
    <property type="molecule type" value="Genomic_DNA"/>
</dbReference>
<evidence type="ECO:0000313" key="14">
    <source>
        <dbReference type="Proteomes" id="UP001623041"/>
    </source>
</evidence>
<dbReference type="GO" id="GO:0004736">
    <property type="term" value="F:pyruvate carboxylase activity"/>
    <property type="evidence" value="ECO:0007669"/>
    <property type="project" value="UniProtKB-EC"/>
</dbReference>
<dbReference type="Pfam" id="PF00364">
    <property type="entry name" value="Biotin_lipoyl"/>
    <property type="match status" value="1"/>
</dbReference>
<dbReference type="Gene3D" id="3.30.470.20">
    <property type="entry name" value="ATP-grasp fold, B domain"/>
    <property type="match status" value="1"/>
</dbReference>
<dbReference type="Gene3D" id="3.20.20.70">
    <property type="entry name" value="Aldolase class I"/>
    <property type="match status" value="1"/>
</dbReference>
<dbReference type="Pfam" id="PF02786">
    <property type="entry name" value="CPSase_L_D2"/>
    <property type="match status" value="1"/>
</dbReference>
<dbReference type="PROSITE" id="PS00866">
    <property type="entry name" value="CPSASE_1"/>
    <property type="match status" value="1"/>
</dbReference>
<evidence type="ECO:0000256" key="7">
    <source>
        <dbReference type="ARBA" id="ARBA00023267"/>
    </source>
</evidence>
<keyword evidence="13" id="KW-0670">Pyruvate</keyword>
<dbReference type="SUPFAM" id="SSF51569">
    <property type="entry name" value="Aldolase"/>
    <property type="match status" value="1"/>
</dbReference>
<dbReference type="Pfam" id="PF00682">
    <property type="entry name" value="HMGL-like"/>
    <property type="match status" value="1"/>
</dbReference>
<evidence type="ECO:0000313" key="13">
    <source>
        <dbReference type="EMBL" id="MFK9092287.1"/>
    </source>
</evidence>
<gene>
    <name evidence="13" type="primary">pyc</name>
    <name evidence="13" type="ORF">ACJEBI_12430</name>
</gene>
<dbReference type="Pfam" id="PF02436">
    <property type="entry name" value="PYC_OADA"/>
    <property type="match status" value="1"/>
</dbReference>
<evidence type="ECO:0000256" key="2">
    <source>
        <dbReference type="ARBA" id="ARBA00013057"/>
    </source>
</evidence>
<dbReference type="Gene3D" id="1.10.472.90">
    <property type="entry name" value="Conserved carboxylase domain"/>
    <property type="match status" value="1"/>
</dbReference>
<dbReference type="Proteomes" id="UP001623041">
    <property type="component" value="Unassembled WGS sequence"/>
</dbReference>
<keyword evidence="5 8" id="KW-0547">Nucleotide-binding</keyword>
<dbReference type="PROSITE" id="PS50968">
    <property type="entry name" value="BIOTINYL_LIPOYL"/>
    <property type="match status" value="1"/>
</dbReference>
<comment type="function">
    <text evidence="8">Catalyzes a 2-step reaction, involving the ATP-dependent carboxylation of the covalently attached biotin in the first step and the transfer of the carboxyl group to pyruvate in the second.</text>
</comment>
<comment type="cofactor">
    <cofactor evidence="1 8">
        <name>biotin</name>
        <dbReference type="ChEBI" id="CHEBI:57586"/>
    </cofactor>
</comment>
<comment type="catalytic activity">
    <reaction evidence="8">
        <text>hydrogencarbonate + pyruvate + ATP = oxaloacetate + ADP + phosphate + H(+)</text>
        <dbReference type="Rhea" id="RHEA:20844"/>
        <dbReference type="ChEBI" id="CHEBI:15361"/>
        <dbReference type="ChEBI" id="CHEBI:15378"/>
        <dbReference type="ChEBI" id="CHEBI:16452"/>
        <dbReference type="ChEBI" id="CHEBI:17544"/>
        <dbReference type="ChEBI" id="CHEBI:30616"/>
        <dbReference type="ChEBI" id="CHEBI:43474"/>
        <dbReference type="ChEBI" id="CHEBI:456216"/>
        <dbReference type="EC" id="6.4.1.1"/>
    </reaction>
</comment>
<dbReference type="Pfam" id="PF00289">
    <property type="entry name" value="Biotin_carb_N"/>
    <property type="match status" value="1"/>
</dbReference>
<evidence type="ECO:0000256" key="1">
    <source>
        <dbReference type="ARBA" id="ARBA00001953"/>
    </source>
</evidence>
<dbReference type="NCBIfam" id="NF006761">
    <property type="entry name" value="PRK09282.1"/>
    <property type="match status" value="1"/>
</dbReference>
<keyword evidence="7 8" id="KW-0092">Biotin</keyword>
<dbReference type="PROSITE" id="PS50979">
    <property type="entry name" value="BC"/>
    <property type="match status" value="1"/>
</dbReference>
<dbReference type="InterPro" id="IPR005482">
    <property type="entry name" value="Biotin_COase_C"/>
</dbReference>
<dbReference type="SUPFAM" id="SSF89000">
    <property type="entry name" value="post-HMGL domain-like"/>
    <property type="match status" value="1"/>
</dbReference>
<keyword evidence="14" id="KW-1185">Reference proteome</keyword>
<proteinExistence type="predicted"/>
<dbReference type="InterPro" id="IPR000891">
    <property type="entry name" value="PYR_CT"/>
</dbReference>
<dbReference type="PIRSF" id="PIRSF001594">
    <property type="entry name" value="Pyruv_carbox"/>
    <property type="match status" value="1"/>
</dbReference>
<dbReference type="SUPFAM" id="SSF51230">
    <property type="entry name" value="Single hybrid motif"/>
    <property type="match status" value="1"/>
</dbReference>
<evidence type="ECO:0000259" key="9">
    <source>
        <dbReference type="PROSITE" id="PS50968"/>
    </source>
</evidence>
<dbReference type="PANTHER" id="PTHR43778:SF2">
    <property type="entry name" value="PYRUVATE CARBOXYLASE, MITOCHONDRIAL"/>
    <property type="match status" value="1"/>
</dbReference>
<evidence type="ECO:0000256" key="3">
    <source>
        <dbReference type="ARBA" id="ARBA00022598"/>
    </source>
</evidence>
<dbReference type="InterPro" id="IPR016185">
    <property type="entry name" value="PreATP-grasp_dom_sf"/>
</dbReference>
<dbReference type="EC" id="6.4.1.1" evidence="2 8"/>
<protein>
    <recommendedName>
        <fullName evidence="2 8">Pyruvate carboxylase</fullName>
        <ecNumber evidence="2 8">6.4.1.1</ecNumber>
    </recommendedName>
</protein>
<feature type="domain" description="Pyruvate carboxyltransferase" evidence="12">
    <location>
        <begin position="533"/>
        <end position="801"/>
    </location>
</feature>
<keyword evidence="4" id="KW-0479">Metal-binding</keyword>
<dbReference type="InterPro" id="IPR005481">
    <property type="entry name" value="BC-like_N"/>
</dbReference>
<organism evidence="13 14">
    <name type="scientific">Bacillus salipaludis</name>
    <dbReference type="NCBI Taxonomy" id="2547811"/>
    <lineage>
        <taxon>Bacteria</taxon>
        <taxon>Bacillati</taxon>
        <taxon>Bacillota</taxon>
        <taxon>Bacilli</taxon>
        <taxon>Bacillales</taxon>
        <taxon>Bacillaceae</taxon>
        <taxon>Bacillus</taxon>
    </lineage>
</organism>
<dbReference type="InterPro" id="IPR000089">
    <property type="entry name" value="Biotin_lipoyl"/>
</dbReference>
<keyword evidence="3 8" id="KW-0436">Ligase</keyword>
<dbReference type="CDD" id="cd07937">
    <property type="entry name" value="DRE_TIM_PC_TC_5S"/>
    <property type="match status" value="1"/>
</dbReference>
<comment type="caution">
    <text evidence="13">The sequence shown here is derived from an EMBL/GenBank/DDBJ whole genome shotgun (WGS) entry which is preliminary data.</text>
</comment>
<evidence type="ECO:0000256" key="5">
    <source>
        <dbReference type="ARBA" id="ARBA00022741"/>
    </source>
</evidence>
<dbReference type="Pfam" id="PF02785">
    <property type="entry name" value="Biotin_carb_C"/>
    <property type="match status" value="1"/>
</dbReference>
<dbReference type="InterPro" id="IPR003379">
    <property type="entry name" value="Carboxylase_cons_dom"/>
</dbReference>
<dbReference type="InterPro" id="IPR011054">
    <property type="entry name" value="Rudment_hybrid_motif"/>
</dbReference>
<evidence type="ECO:0000256" key="8">
    <source>
        <dbReference type="PIRNR" id="PIRNR001594"/>
    </source>
</evidence>
<dbReference type="SUPFAM" id="SSF51246">
    <property type="entry name" value="Rudiment single hybrid motif"/>
    <property type="match status" value="1"/>
</dbReference>
<evidence type="ECO:0000259" key="10">
    <source>
        <dbReference type="PROSITE" id="PS50975"/>
    </source>
</evidence>
<accession>A0ABW8RI28</accession>
<dbReference type="NCBIfam" id="TIGR01235">
    <property type="entry name" value="pyruv_carbox"/>
    <property type="match status" value="1"/>
</dbReference>